<protein>
    <submittedName>
        <fullName evidence="5">HlyD family secretion protein</fullName>
    </submittedName>
</protein>
<feature type="domain" description="Multidrug resistance protein MdtA-like barrel-sandwich hybrid" evidence="4">
    <location>
        <begin position="65"/>
        <end position="261"/>
    </location>
</feature>
<dbReference type="InterPro" id="IPR050739">
    <property type="entry name" value="MFP"/>
</dbReference>
<comment type="caution">
    <text evidence="5">The sequence shown here is derived from an EMBL/GenBank/DDBJ whole genome shotgun (WGS) entry which is preliminary data.</text>
</comment>
<feature type="region of interest" description="Disordered" evidence="2">
    <location>
        <begin position="1"/>
        <end position="22"/>
    </location>
</feature>
<evidence type="ECO:0000256" key="2">
    <source>
        <dbReference type="SAM" id="MobiDB-lite"/>
    </source>
</evidence>
<keyword evidence="3" id="KW-0472">Membrane</keyword>
<dbReference type="InterPro" id="IPR058625">
    <property type="entry name" value="MdtA-like_BSH"/>
</dbReference>
<dbReference type="SUPFAM" id="SSF111369">
    <property type="entry name" value="HlyD-like secretion proteins"/>
    <property type="match status" value="2"/>
</dbReference>
<feature type="transmembrane region" description="Helical" evidence="3">
    <location>
        <begin position="27"/>
        <end position="44"/>
    </location>
</feature>
<evidence type="ECO:0000256" key="3">
    <source>
        <dbReference type="SAM" id="Phobius"/>
    </source>
</evidence>
<dbReference type="GO" id="GO:0055085">
    <property type="term" value="P:transmembrane transport"/>
    <property type="evidence" value="ECO:0007669"/>
    <property type="project" value="InterPro"/>
</dbReference>
<organism evidence="5">
    <name type="scientific">Brucella pituitosa</name>
    <dbReference type="NCBI Taxonomy" id="571256"/>
    <lineage>
        <taxon>Bacteria</taxon>
        <taxon>Pseudomonadati</taxon>
        <taxon>Pseudomonadota</taxon>
        <taxon>Alphaproteobacteria</taxon>
        <taxon>Hyphomicrobiales</taxon>
        <taxon>Brucellaceae</taxon>
        <taxon>Brucella/Ochrobactrum group</taxon>
        <taxon>Brucella</taxon>
    </lineage>
</organism>
<feature type="coiled-coil region" evidence="1">
    <location>
        <begin position="109"/>
        <end position="153"/>
    </location>
</feature>
<dbReference type="Gene3D" id="2.40.30.170">
    <property type="match status" value="1"/>
</dbReference>
<reference evidence="5" key="1">
    <citation type="submission" date="2019-09" db="EMBL/GenBank/DDBJ databases">
        <title>Draft genome sequences of 48 bacterial type strains from the CCUG.</title>
        <authorList>
            <person name="Tunovic T."/>
            <person name="Pineiro-Iglesias B."/>
            <person name="Unosson C."/>
            <person name="Inganas E."/>
            <person name="Ohlen M."/>
            <person name="Cardew S."/>
            <person name="Jensie-Markopoulos S."/>
            <person name="Salva-Serra F."/>
            <person name="Jaen-Luchoro D."/>
            <person name="Karlsson R."/>
            <person name="Svensson-Stadler L."/>
            <person name="Chun J."/>
            <person name="Moore E."/>
        </authorList>
    </citation>
    <scope>NUCLEOTIDE SEQUENCE</scope>
    <source>
        <strain evidence="5">CCUG 50899</strain>
    </source>
</reference>
<dbReference type="EMBL" id="VZPE01000004">
    <property type="protein sequence ID" value="KAB0571163.1"/>
    <property type="molecule type" value="Genomic_DNA"/>
</dbReference>
<accession>A0A643F0E3</accession>
<proteinExistence type="predicted"/>
<evidence type="ECO:0000256" key="1">
    <source>
        <dbReference type="SAM" id="Coils"/>
    </source>
</evidence>
<dbReference type="RefSeq" id="WP_100557760.1">
    <property type="nucleotide sequence ID" value="NZ_JAGDYO010000011.1"/>
</dbReference>
<feature type="compositionally biased region" description="Polar residues" evidence="2">
    <location>
        <begin position="1"/>
        <end position="16"/>
    </location>
</feature>
<dbReference type="Gene3D" id="2.40.50.100">
    <property type="match status" value="1"/>
</dbReference>
<keyword evidence="3" id="KW-1133">Transmembrane helix</keyword>
<dbReference type="GeneID" id="301929149"/>
<dbReference type="Gene3D" id="1.10.287.470">
    <property type="entry name" value="Helix hairpin bin"/>
    <property type="match status" value="2"/>
</dbReference>
<dbReference type="PANTHER" id="PTHR30386:SF24">
    <property type="entry name" value="MULTIDRUG RESISTANCE EFFLUX PUMP"/>
    <property type="match status" value="1"/>
</dbReference>
<evidence type="ECO:0000313" key="5">
    <source>
        <dbReference type="EMBL" id="KAB0571163.1"/>
    </source>
</evidence>
<keyword evidence="3" id="KW-0812">Transmembrane</keyword>
<dbReference type="Pfam" id="PF25917">
    <property type="entry name" value="BSH_RND"/>
    <property type="match status" value="1"/>
</dbReference>
<dbReference type="PANTHER" id="PTHR30386">
    <property type="entry name" value="MEMBRANE FUSION SUBUNIT OF EMRAB-TOLC MULTIDRUG EFFLUX PUMP"/>
    <property type="match status" value="1"/>
</dbReference>
<gene>
    <name evidence="5" type="ORF">F7Q93_10545</name>
</gene>
<dbReference type="AlphaFoldDB" id="A0A643F0E3"/>
<sequence>MNATVSPETVISNETSTQRKRRPSRRVLTVLAILGVVGGGYYGHDWYVTGRFMVSTDNAYLRADQVSMAPAVSGQIIEVYVTDNQEVAAGQALVKIDPRRYEMAVHEAAATLNARKADLARSEAELQQQTSVIAQSQADLENATENAALAQKDYNRASPLVARGIESQQKVEQTRSKLEQAKSIIRLKQAAFETARQQTATLQAQIDLARAQFDAAQESLGKAEIDLEDTVLRSSITGRIGDRTVQKGQFVQPGTLLMTVVPTNNIYLVANFKETQIGNMREGQRADLRIDAYPNTTVTGVVRSFAPGTGAQFALLPPENATGNFTKIVQRVPVRIELEAQSKDAPPLVPGLSVEVTVDTRTAAADRMASSR</sequence>
<keyword evidence="1" id="KW-0175">Coiled coil</keyword>
<name>A0A643F0E3_9HYPH</name>
<evidence type="ECO:0000259" key="4">
    <source>
        <dbReference type="Pfam" id="PF25917"/>
    </source>
</evidence>